<reference evidence="3 4" key="1">
    <citation type="submission" date="2024-09" db="EMBL/GenBank/DDBJ databases">
        <title>Rethinking Asexuality: The Enigmatic Case of Functional Sexual Genes in Lepraria (Stereocaulaceae).</title>
        <authorList>
            <person name="Doellman M."/>
            <person name="Sun Y."/>
            <person name="Barcenas-Pena A."/>
            <person name="Lumbsch H.T."/>
            <person name="Grewe F."/>
        </authorList>
    </citation>
    <scope>NUCLEOTIDE SEQUENCE [LARGE SCALE GENOMIC DNA]</scope>
    <source>
        <strain evidence="3 4">Grewe 0041</strain>
    </source>
</reference>
<dbReference type="InterPro" id="IPR036420">
    <property type="entry name" value="BRCT_dom_sf"/>
</dbReference>
<feature type="domain" description="BRCT" evidence="2">
    <location>
        <begin position="87"/>
        <end position="188"/>
    </location>
</feature>
<protein>
    <recommendedName>
        <fullName evidence="2">BRCT domain-containing protein</fullName>
    </recommendedName>
</protein>
<accession>A0ABR4B583</accession>
<dbReference type="PANTHER" id="PTHR45997:SF1">
    <property type="entry name" value="DNA LIGASE 4"/>
    <property type="match status" value="1"/>
</dbReference>
<proteinExistence type="predicted"/>
<dbReference type="InterPro" id="IPR029710">
    <property type="entry name" value="LIG4"/>
</dbReference>
<evidence type="ECO:0000256" key="1">
    <source>
        <dbReference type="ARBA" id="ARBA00023172"/>
    </source>
</evidence>
<evidence type="ECO:0000259" key="2">
    <source>
        <dbReference type="PROSITE" id="PS50172"/>
    </source>
</evidence>
<dbReference type="Proteomes" id="UP001590951">
    <property type="component" value="Unassembled WGS sequence"/>
</dbReference>
<dbReference type="InterPro" id="IPR001357">
    <property type="entry name" value="BRCT_dom"/>
</dbReference>
<evidence type="ECO:0000313" key="3">
    <source>
        <dbReference type="EMBL" id="KAL2053023.1"/>
    </source>
</evidence>
<evidence type="ECO:0000313" key="4">
    <source>
        <dbReference type="Proteomes" id="UP001590951"/>
    </source>
</evidence>
<dbReference type="PROSITE" id="PS50172">
    <property type="entry name" value="BRCT"/>
    <property type="match status" value="1"/>
</dbReference>
<organism evidence="3 4">
    <name type="scientific">Lepraria finkii</name>
    <dbReference type="NCBI Taxonomy" id="1340010"/>
    <lineage>
        <taxon>Eukaryota</taxon>
        <taxon>Fungi</taxon>
        <taxon>Dikarya</taxon>
        <taxon>Ascomycota</taxon>
        <taxon>Pezizomycotina</taxon>
        <taxon>Lecanoromycetes</taxon>
        <taxon>OSLEUM clade</taxon>
        <taxon>Lecanoromycetidae</taxon>
        <taxon>Lecanorales</taxon>
        <taxon>Lecanorineae</taxon>
        <taxon>Stereocaulaceae</taxon>
        <taxon>Lepraria</taxon>
    </lineage>
</organism>
<comment type="caution">
    <text evidence="3">The sequence shown here is derived from an EMBL/GenBank/DDBJ whole genome shotgun (WGS) entry which is preliminary data.</text>
</comment>
<dbReference type="SUPFAM" id="SSF52113">
    <property type="entry name" value="BRCT domain"/>
    <property type="match status" value="1"/>
</dbReference>
<name>A0ABR4B583_9LECA</name>
<keyword evidence="4" id="KW-1185">Reference proteome</keyword>
<gene>
    <name evidence="3" type="ORF">ABVK25_006660</name>
</gene>
<dbReference type="Gene3D" id="3.40.50.10190">
    <property type="entry name" value="BRCT domain"/>
    <property type="match status" value="2"/>
</dbReference>
<dbReference type="EMBL" id="JBHFEH010000023">
    <property type="protein sequence ID" value="KAL2053023.1"/>
    <property type="molecule type" value="Genomic_DNA"/>
</dbReference>
<dbReference type="PANTHER" id="PTHR45997">
    <property type="entry name" value="DNA LIGASE 4"/>
    <property type="match status" value="1"/>
</dbReference>
<sequence>MFFTAEDSESHIERAVDEYGDSFARDVTVDELREARRSVTSTFPGITDIFQIFDSMPTKYEHRFSASDFRIELDDHDHELGQLSGWIFEGLLIYADHQLGGDAAHSTQKDPGFRTSQAFNTARFAGASMVSDLKEGVTHVLVGGDRSRIRALRQDVSGFKRLPHLVTIDWIEKSWLEKTLLDEERFAPT</sequence>
<keyword evidence="1" id="KW-0233">DNA recombination</keyword>